<comment type="caution">
    <text evidence="2">The sequence shown here is derived from an EMBL/GenBank/DDBJ whole genome shotgun (WGS) entry which is preliminary data.</text>
</comment>
<sequence>MLSRTASGLYWMARYLERAENIARVLDVTNRLSLMPVRGSHNNELRVPLNLTNTSDLYWSVNDRLAMPELFNFFALDERNPGSIYNCWQAAWNNAHAVRGSLSSEVWESINSSWIELRKLRRNGVSNGGADAFFDWVKERSHLFRGAMFGTLMRGDAMSFIRLGTLLERADCTARLLERADCTARLLDVYQHLTDEDDDTVREYYRLDTLLRSVSAREAYHTIYKQQMAADNVNEMLILREESPRSLRSCVEEIANQLNLIGSSGEDRPRYLLTVLHAQLRFSSWESLMTDGLHAWLQRFLAELAAIADSIHQTYLEAK</sequence>
<dbReference type="Pfam" id="PF04168">
    <property type="entry name" value="Alpha-E"/>
    <property type="match status" value="1"/>
</dbReference>
<dbReference type="InterPro" id="IPR051680">
    <property type="entry name" value="ATP-dep_Glu-Cys_Ligase-2"/>
</dbReference>
<dbReference type="Proteomes" id="UP001306592">
    <property type="component" value="Unassembled WGS sequence"/>
</dbReference>
<evidence type="ECO:0000313" key="3">
    <source>
        <dbReference type="Proteomes" id="UP001306592"/>
    </source>
</evidence>
<dbReference type="EMBL" id="JBANEI010000004">
    <property type="protein sequence ID" value="MEI2681823.1"/>
    <property type="molecule type" value="Genomic_DNA"/>
</dbReference>
<feature type="domain" description="DUF403" evidence="1">
    <location>
        <begin position="1"/>
        <end position="316"/>
    </location>
</feature>
<accession>A0ABU8DE94</accession>
<dbReference type="RefSeq" id="WP_336202940.1">
    <property type="nucleotide sequence ID" value="NZ_JBANEI010000004.1"/>
</dbReference>
<evidence type="ECO:0000313" key="2">
    <source>
        <dbReference type="EMBL" id="MEI2681823.1"/>
    </source>
</evidence>
<proteinExistence type="predicted"/>
<evidence type="ECO:0000259" key="1">
    <source>
        <dbReference type="Pfam" id="PF04168"/>
    </source>
</evidence>
<keyword evidence="3" id="KW-1185">Reference proteome</keyword>
<dbReference type="PANTHER" id="PTHR34595">
    <property type="entry name" value="BLR5612 PROTEIN"/>
    <property type="match status" value="1"/>
</dbReference>
<dbReference type="InterPro" id="IPR007296">
    <property type="entry name" value="DUF403"/>
</dbReference>
<reference evidence="2 3" key="1">
    <citation type="submission" date="2024-02" db="EMBL/GenBank/DDBJ databases">
        <title>First report Erwinia aphidicola in onion in Chile.</title>
        <authorList>
            <person name="Valenzuela M."/>
            <person name="Pena M."/>
            <person name="Dutta B."/>
        </authorList>
    </citation>
    <scope>NUCLEOTIDE SEQUENCE [LARGE SCALE GENOMIC DNA]</scope>
    <source>
        <strain evidence="2 3">QCJ3A</strain>
    </source>
</reference>
<protein>
    <submittedName>
        <fullName evidence="2">Alpha-E domain-containing protein</fullName>
    </submittedName>
</protein>
<name>A0ABU8DE94_ERWAP</name>
<dbReference type="PANTHER" id="PTHR34595:SF7">
    <property type="entry name" value="SLL1039 PROTEIN"/>
    <property type="match status" value="1"/>
</dbReference>
<gene>
    <name evidence="2" type="ORF">V8N49_09140</name>
</gene>
<organism evidence="2 3">
    <name type="scientific">Erwinia aphidicola</name>
    <dbReference type="NCBI Taxonomy" id="68334"/>
    <lineage>
        <taxon>Bacteria</taxon>
        <taxon>Pseudomonadati</taxon>
        <taxon>Pseudomonadota</taxon>
        <taxon>Gammaproteobacteria</taxon>
        <taxon>Enterobacterales</taxon>
        <taxon>Erwiniaceae</taxon>
        <taxon>Erwinia</taxon>
    </lineage>
</organism>